<comment type="caution">
    <text evidence="1">The sequence shown here is derived from an EMBL/GenBank/DDBJ whole genome shotgun (WGS) entry which is preliminary data.</text>
</comment>
<evidence type="ECO:0000313" key="2">
    <source>
        <dbReference type="Proteomes" id="UP000821865"/>
    </source>
</evidence>
<sequence length="195" mass="21954">MPRQRREKTDDQIAAEKRRRADARRLKRAQETSEQRAERLAQDRESRRTRRQQDTDQVRDARIVSDREAKRAYRAAEETPEARAERQSIWAAMAAAALAACLWRLARAECPAECHDEVSVALPIIGLLLGCALSLGFCHLAIRLWMRRRESAFLRATAPPVAAPLRPQPPRLCDADPVLSGAMPGAPPPPRYCDA</sequence>
<proteinExistence type="predicted"/>
<reference evidence="1" key="1">
    <citation type="submission" date="2020-05" db="EMBL/GenBank/DDBJ databases">
        <title>Large-scale comparative analyses of tick genomes elucidate their genetic diversity and vector capacities.</title>
        <authorList>
            <person name="Jia N."/>
            <person name="Wang J."/>
            <person name="Shi W."/>
            <person name="Du L."/>
            <person name="Sun Y."/>
            <person name="Zhan W."/>
            <person name="Jiang J."/>
            <person name="Wang Q."/>
            <person name="Zhang B."/>
            <person name="Ji P."/>
            <person name="Sakyi L.B."/>
            <person name="Cui X."/>
            <person name="Yuan T."/>
            <person name="Jiang B."/>
            <person name="Yang W."/>
            <person name="Lam T.T.-Y."/>
            <person name="Chang Q."/>
            <person name="Ding S."/>
            <person name="Wang X."/>
            <person name="Zhu J."/>
            <person name="Ruan X."/>
            <person name="Zhao L."/>
            <person name="Wei J."/>
            <person name="Que T."/>
            <person name="Du C."/>
            <person name="Cheng J."/>
            <person name="Dai P."/>
            <person name="Han X."/>
            <person name="Huang E."/>
            <person name="Gao Y."/>
            <person name="Liu J."/>
            <person name="Shao H."/>
            <person name="Ye R."/>
            <person name="Li L."/>
            <person name="Wei W."/>
            <person name="Wang X."/>
            <person name="Wang C."/>
            <person name="Yang T."/>
            <person name="Huo Q."/>
            <person name="Li W."/>
            <person name="Guo W."/>
            <person name="Chen H."/>
            <person name="Zhou L."/>
            <person name="Ni X."/>
            <person name="Tian J."/>
            <person name="Zhou Y."/>
            <person name="Sheng Y."/>
            <person name="Liu T."/>
            <person name="Pan Y."/>
            <person name="Xia L."/>
            <person name="Li J."/>
            <person name="Zhao F."/>
            <person name="Cao W."/>
        </authorList>
    </citation>
    <scope>NUCLEOTIDE SEQUENCE</scope>
    <source>
        <strain evidence="1">Dsil-2018</strain>
    </source>
</reference>
<evidence type="ECO:0000313" key="1">
    <source>
        <dbReference type="EMBL" id="KAH7958408.1"/>
    </source>
</evidence>
<dbReference type="Proteomes" id="UP000821865">
    <property type="component" value="Chromosome 3"/>
</dbReference>
<protein>
    <submittedName>
        <fullName evidence="1">Uncharacterized protein</fullName>
    </submittedName>
</protein>
<organism evidence="1 2">
    <name type="scientific">Dermacentor silvarum</name>
    <name type="common">Tick</name>
    <dbReference type="NCBI Taxonomy" id="543639"/>
    <lineage>
        <taxon>Eukaryota</taxon>
        <taxon>Metazoa</taxon>
        <taxon>Ecdysozoa</taxon>
        <taxon>Arthropoda</taxon>
        <taxon>Chelicerata</taxon>
        <taxon>Arachnida</taxon>
        <taxon>Acari</taxon>
        <taxon>Parasitiformes</taxon>
        <taxon>Ixodida</taxon>
        <taxon>Ixodoidea</taxon>
        <taxon>Ixodidae</taxon>
        <taxon>Rhipicephalinae</taxon>
        <taxon>Dermacentor</taxon>
    </lineage>
</organism>
<accession>A0ACB8D236</accession>
<gene>
    <name evidence="1" type="ORF">HPB49_001340</name>
</gene>
<keyword evidence="2" id="KW-1185">Reference proteome</keyword>
<dbReference type="EMBL" id="CM023472">
    <property type="protein sequence ID" value="KAH7958408.1"/>
    <property type="molecule type" value="Genomic_DNA"/>
</dbReference>
<name>A0ACB8D236_DERSI</name>